<comment type="caution">
    <text evidence="1">The sequence shown here is derived from an EMBL/GenBank/DDBJ whole genome shotgun (WGS) entry which is preliminary data.</text>
</comment>
<dbReference type="Proteomes" id="UP001600941">
    <property type="component" value="Unassembled WGS sequence"/>
</dbReference>
<reference evidence="1 2" key="1">
    <citation type="submission" date="2024-04" db="EMBL/GenBank/DDBJ databases">
        <title>Defined microbial consortia suppress multidrug-resistant proinflammatory Enterobacteriaceae via ecological control.</title>
        <authorList>
            <person name="Furuichi M."/>
            <person name="Kawaguchi T."/>
            <person name="Pust M."/>
            <person name="Yasuma K."/>
            <person name="Plichta D."/>
            <person name="Hasegawa N."/>
            <person name="Ohya T."/>
            <person name="Bhattarai S."/>
            <person name="Sasajima S."/>
            <person name="Aoto Y."/>
            <person name="Tuganbaev T."/>
            <person name="Yaginuma M."/>
            <person name="Ueda M."/>
            <person name="Okahashi N."/>
            <person name="Amafuji K."/>
            <person name="Kiridooshi Y."/>
            <person name="Sugita K."/>
            <person name="Strazar M."/>
            <person name="Skelly A."/>
            <person name="Suda W."/>
            <person name="Hattori M."/>
            <person name="Nakamoto N."/>
            <person name="Caballero S."/>
            <person name="Norman J."/>
            <person name="Olle B."/>
            <person name="Tanoue T."/>
            <person name="Arita M."/>
            <person name="Bucci V."/>
            <person name="Atarashi K."/>
            <person name="Xavier R."/>
            <person name="Honda K."/>
        </authorList>
    </citation>
    <scope>NUCLEOTIDE SEQUENCE [LARGE SCALE GENOMIC DNA]</scope>
    <source>
        <strain evidence="2">k34-0107-D12</strain>
    </source>
</reference>
<evidence type="ECO:0000313" key="1">
    <source>
        <dbReference type="EMBL" id="GAA6500473.1"/>
    </source>
</evidence>
<organism evidence="1 2">
    <name type="scientific">Blautia parvula</name>
    <dbReference type="NCBI Taxonomy" id="2877527"/>
    <lineage>
        <taxon>Bacteria</taxon>
        <taxon>Bacillati</taxon>
        <taxon>Bacillota</taxon>
        <taxon>Clostridia</taxon>
        <taxon>Lachnospirales</taxon>
        <taxon>Lachnospiraceae</taxon>
        <taxon>Blautia</taxon>
    </lineage>
</organism>
<keyword evidence="2" id="KW-1185">Reference proteome</keyword>
<gene>
    <name evidence="1" type="ORF">K340107D12_32890</name>
</gene>
<evidence type="ECO:0000313" key="2">
    <source>
        <dbReference type="Proteomes" id="UP001600941"/>
    </source>
</evidence>
<dbReference type="EMBL" id="BAABZQ010000001">
    <property type="protein sequence ID" value="GAA6500473.1"/>
    <property type="molecule type" value="Genomic_DNA"/>
</dbReference>
<protein>
    <submittedName>
        <fullName evidence="1">Uncharacterized protein</fullName>
    </submittedName>
</protein>
<proteinExistence type="predicted"/>
<accession>A0ABQ0BVA7</accession>
<sequence>MFLLYHFHKSFAMSENACVCHPTFEVMILSFTPGHDEAEQLKERYTAEVQGKFIERIESKPERHAA</sequence>
<name>A0ABQ0BVA7_9FIRM</name>